<feature type="domain" description="Mga helix-turn-helix" evidence="1">
    <location>
        <begin position="77"/>
        <end position="157"/>
    </location>
</feature>
<dbReference type="InterPro" id="IPR007737">
    <property type="entry name" value="Mga_HTH"/>
</dbReference>
<proteinExistence type="predicted"/>
<protein>
    <recommendedName>
        <fullName evidence="1">Mga helix-turn-helix domain-containing protein</fullName>
    </recommendedName>
</protein>
<dbReference type="AlphaFoldDB" id="A0A267HPV4"/>
<organism evidence="2 3">
    <name type="scientific">Enterococcus canintestini</name>
    <dbReference type="NCBI Taxonomy" id="317010"/>
    <lineage>
        <taxon>Bacteria</taxon>
        <taxon>Bacillati</taxon>
        <taxon>Bacillota</taxon>
        <taxon>Bacilli</taxon>
        <taxon>Lactobacillales</taxon>
        <taxon>Enterococcaceae</taxon>
        <taxon>Enterococcus</taxon>
    </lineage>
</organism>
<accession>A0A267HPV4</accession>
<keyword evidence="3" id="KW-1185">Reference proteome</keyword>
<sequence length="490" mass="58402">MLENYMERELVRKIQLINTLWSQEEMTSITLAVCLNVTSTTIKSDVKAINTYYCETNYPLIVSSGTGYSILDKEKRNKRDFLKQIYNESLFVRACCFYLKSNFTDSETFASLEFISSSKAYELRKNVISYINELDIQVTTDPLINNECRIRFLMVFFQMKVGIDFITINPFSKQKIYELFSHFEEKEKCVLSNYSKEYASILFQLNFDRRKKYPLVFNKFWVTILEQTDIYKRLREPIYKYLINELHVNIQQEEIFYFALVLNIMNANYFDDIELLKSYQSYGDLIKNSQRLNYAHLKELFEVEFQHDFTDDILFESMLITFLRKCIFNLQSLIPEEHIELGNTARIPSDLVVRVTKIFEVWNNENQLNLLFSADHIKYLISKLYFLLQRKNRPRTIYLLTSFYTDYLLAKKVLTEEYGALVTVKQYDPRKNPESYAADNIILYDTEYSFLSKISSQKLQITYILDLPELQKIREFLFTYDLDGIEKNKD</sequence>
<name>A0A267HPV4_9ENTE</name>
<comment type="caution">
    <text evidence="2">The sequence shown here is derived from an EMBL/GenBank/DDBJ whole genome shotgun (WGS) entry which is preliminary data.</text>
</comment>
<evidence type="ECO:0000313" key="3">
    <source>
        <dbReference type="Proteomes" id="UP000216797"/>
    </source>
</evidence>
<dbReference type="EMBL" id="LHUG01000008">
    <property type="protein sequence ID" value="PAB00282.1"/>
    <property type="molecule type" value="Genomic_DNA"/>
</dbReference>
<dbReference type="Pfam" id="PF05043">
    <property type="entry name" value="Mga"/>
    <property type="match status" value="1"/>
</dbReference>
<dbReference type="Gene3D" id="1.10.10.10">
    <property type="entry name" value="Winged helix-like DNA-binding domain superfamily/Winged helix DNA-binding domain"/>
    <property type="match status" value="1"/>
</dbReference>
<reference evidence="2 3" key="1">
    <citation type="submission" date="2015-08" db="EMBL/GenBank/DDBJ databases">
        <title>Enterococcus genome sequence.</title>
        <authorList>
            <person name="Acedo J.Z."/>
            <person name="Vederas J.C."/>
        </authorList>
    </citation>
    <scope>NUCLEOTIDE SEQUENCE [LARGE SCALE GENOMIC DNA]</scope>
    <source>
        <strain evidence="2 3">49</strain>
    </source>
</reference>
<evidence type="ECO:0000259" key="1">
    <source>
        <dbReference type="Pfam" id="PF05043"/>
    </source>
</evidence>
<dbReference type="RefSeq" id="WP_095006927.1">
    <property type="nucleotide sequence ID" value="NZ_LHUG01000008.1"/>
</dbReference>
<dbReference type="InterPro" id="IPR036388">
    <property type="entry name" value="WH-like_DNA-bd_sf"/>
</dbReference>
<dbReference type="Proteomes" id="UP000216797">
    <property type="component" value="Unassembled WGS sequence"/>
</dbReference>
<evidence type="ECO:0000313" key="2">
    <source>
        <dbReference type="EMBL" id="PAB00282.1"/>
    </source>
</evidence>
<gene>
    <name evidence="2" type="ORF">AKL21_09835</name>
</gene>